<accession>A0ABN8A3N2</accession>
<dbReference type="Proteomes" id="UP000789423">
    <property type="component" value="Unassembled WGS sequence"/>
</dbReference>
<evidence type="ECO:0008006" key="4">
    <source>
        <dbReference type="Google" id="ProtNLM"/>
    </source>
</evidence>
<feature type="signal peptide" evidence="1">
    <location>
        <begin position="1"/>
        <end position="23"/>
    </location>
</feature>
<organism evidence="2 3">
    <name type="scientific">Bacillus rhizoplanae</name>
    <dbReference type="NCBI Taxonomy" id="2880966"/>
    <lineage>
        <taxon>Bacteria</taxon>
        <taxon>Bacillati</taxon>
        <taxon>Bacillota</taxon>
        <taxon>Bacilli</taxon>
        <taxon>Bacillales</taxon>
        <taxon>Bacillaceae</taxon>
        <taxon>Bacillus</taxon>
    </lineage>
</organism>
<evidence type="ECO:0000313" key="2">
    <source>
        <dbReference type="EMBL" id="CAG9613805.1"/>
    </source>
</evidence>
<evidence type="ECO:0000313" key="3">
    <source>
        <dbReference type="Proteomes" id="UP000789423"/>
    </source>
</evidence>
<dbReference type="Gene3D" id="3.60.15.10">
    <property type="entry name" value="Ribonuclease Z/Hydroxyacylglutathione hydrolase-like"/>
    <property type="match status" value="1"/>
</dbReference>
<dbReference type="InterPro" id="IPR036866">
    <property type="entry name" value="RibonucZ/Hydroxyglut_hydro"/>
</dbReference>
<comment type="caution">
    <text evidence="2">The sequence shown here is derived from an EMBL/GenBank/DDBJ whole genome shotgun (WGS) entry which is preliminary data.</text>
</comment>
<dbReference type="EMBL" id="CAKJTI010000017">
    <property type="protein sequence ID" value="CAG9613805.1"/>
    <property type="molecule type" value="Genomic_DNA"/>
</dbReference>
<feature type="chain" id="PRO_5045862531" description="Beta-lactamase superfamily domain-containing protein" evidence="1">
    <location>
        <begin position="24"/>
        <end position="358"/>
    </location>
</feature>
<keyword evidence="3" id="KW-1185">Reference proteome</keyword>
<evidence type="ECO:0000256" key="1">
    <source>
        <dbReference type="SAM" id="SignalP"/>
    </source>
</evidence>
<protein>
    <recommendedName>
        <fullName evidence="4">Beta-lactamase superfamily domain-containing protein</fullName>
    </recommendedName>
</protein>
<keyword evidence="1" id="KW-0732">Signal</keyword>
<gene>
    <name evidence="2" type="ORF">BACCIP111899_03024</name>
</gene>
<proteinExistence type="predicted"/>
<reference evidence="2 3" key="1">
    <citation type="submission" date="2021-10" db="EMBL/GenBank/DDBJ databases">
        <authorList>
            <person name="Criscuolo A."/>
        </authorList>
    </citation>
    <scope>NUCLEOTIDE SEQUENCE [LARGE SCALE GENOMIC DNA]</scope>
    <source>
        <strain evidence="3">CIP 111899</strain>
    </source>
</reference>
<name>A0ABN8A3N2_9BACI</name>
<sequence>MKKMYIIGLAACILLFSTATAWAEGSSIYINESPSQTPAVTDEGSANLPIANFKALNSTLNWFLDNPANADGSNFNTRWNKTAILDEYGWQLSNSTWNSYRSSWINNPSTADALEQSNPILYYLHRADQRAFKEIRRTKVEHGVVIWQIYNMGIIVKTKNTTFGIDIVARDSADLADILDFAIVSHKHQDHYDQNFVNALAAKGKPVYAPFSANGITVISDTCEYNFGEVNVRFTMNQQSTTPVIVSQINLGPSADNYTIYDIADSRDLTALKPTRHINLFMLHIANGYDPIQASNQIKADVTLYSHEMELSHSTAANGYRWKYGYSYNKIKSQPHSSSYILTWGERIQSDGTVIEDE</sequence>
<dbReference type="RefSeq" id="WP_230575847.1">
    <property type="nucleotide sequence ID" value="NZ_CAKJTI010000017.1"/>
</dbReference>
<dbReference type="SUPFAM" id="SSF56281">
    <property type="entry name" value="Metallo-hydrolase/oxidoreductase"/>
    <property type="match status" value="1"/>
</dbReference>